<gene>
    <name evidence="2" type="ORF">HJG63_012427</name>
</gene>
<evidence type="ECO:0000313" key="3">
    <source>
        <dbReference type="Proteomes" id="UP000593571"/>
    </source>
</evidence>
<sequence length="130" mass="13879">MPGLSRAGGALKEFPRSEKEDGALRRRMRASPKNGDSFFSPPAPLPLRALGPVSSRCHRRGPPYATAQALLASPPQAAAGEDVRCGCTRPASGQEAKPGEENHRQATRDVLCVMRDSRRAHGSPHADTVT</sequence>
<feature type="region of interest" description="Disordered" evidence="1">
    <location>
        <begin position="83"/>
        <end position="108"/>
    </location>
</feature>
<dbReference type="Proteomes" id="UP000593571">
    <property type="component" value="Unassembled WGS sequence"/>
</dbReference>
<comment type="caution">
    <text evidence="2">The sequence shown here is derived from an EMBL/GenBank/DDBJ whole genome shotgun (WGS) entry which is preliminary data.</text>
</comment>
<name>A0A7J8F0K7_ROUAE</name>
<evidence type="ECO:0000256" key="1">
    <source>
        <dbReference type="SAM" id="MobiDB-lite"/>
    </source>
</evidence>
<dbReference type="EMBL" id="JACASE010000008">
    <property type="protein sequence ID" value="KAF6441287.1"/>
    <property type="molecule type" value="Genomic_DNA"/>
</dbReference>
<feature type="compositionally biased region" description="Basic and acidic residues" evidence="1">
    <location>
        <begin position="13"/>
        <end position="24"/>
    </location>
</feature>
<keyword evidence="3" id="KW-1185">Reference proteome</keyword>
<accession>A0A7J8F0K7</accession>
<feature type="compositionally biased region" description="Basic and acidic residues" evidence="1">
    <location>
        <begin position="97"/>
        <end position="107"/>
    </location>
</feature>
<proteinExistence type="predicted"/>
<protein>
    <submittedName>
        <fullName evidence="2">Uncharacterized protein</fullName>
    </submittedName>
</protein>
<reference evidence="2 3" key="1">
    <citation type="journal article" date="2020" name="Nature">
        <title>Six reference-quality genomes reveal evolution of bat adaptations.</title>
        <authorList>
            <person name="Jebb D."/>
            <person name="Huang Z."/>
            <person name="Pippel M."/>
            <person name="Hughes G.M."/>
            <person name="Lavrichenko K."/>
            <person name="Devanna P."/>
            <person name="Winkler S."/>
            <person name="Jermiin L.S."/>
            <person name="Skirmuntt E.C."/>
            <person name="Katzourakis A."/>
            <person name="Burkitt-Gray L."/>
            <person name="Ray D.A."/>
            <person name="Sullivan K.A.M."/>
            <person name="Roscito J.G."/>
            <person name="Kirilenko B.M."/>
            <person name="Davalos L.M."/>
            <person name="Corthals A.P."/>
            <person name="Power M.L."/>
            <person name="Jones G."/>
            <person name="Ransome R.D."/>
            <person name="Dechmann D.K.N."/>
            <person name="Locatelli A.G."/>
            <person name="Puechmaille S.J."/>
            <person name="Fedrigo O."/>
            <person name="Jarvis E.D."/>
            <person name="Hiller M."/>
            <person name="Vernes S.C."/>
            <person name="Myers E.W."/>
            <person name="Teeling E.C."/>
        </authorList>
    </citation>
    <scope>NUCLEOTIDE SEQUENCE [LARGE SCALE GENOMIC DNA]</scope>
    <source>
        <strain evidence="2">MRouAeg1</strain>
        <tissue evidence="2">Muscle</tissue>
    </source>
</reference>
<organism evidence="2 3">
    <name type="scientific">Rousettus aegyptiacus</name>
    <name type="common">Egyptian fruit bat</name>
    <name type="synonym">Pteropus aegyptiacus</name>
    <dbReference type="NCBI Taxonomy" id="9407"/>
    <lineage>
        <taxon>Eukaryota</taxon>
        <taxon>Metazoa</taxon>
        <taxon>Chordata</taxon>
        <taxon>Craniata</taxon>
        <taxon>Vertebrata</taxon>
        <taxon>Euteleostomi</taxon>
        <taxon>Mammalia</taxon>
        <taxon>Eutheria</taxon>
        <taxon>Laurasiatheria</taxon>
        <taxon>Chiroptera</taxon>
        <taxon>Yinpterochiroptera</taxon>
        <taxon>Pteropodoidea</taxon>
        <taxon>Pteropodidae</taxon>
        <taxon>Rousettinae</taxon>
        <taxon>Rousettus</taxon>
    </lineage>
</organism>
<feature type="region of interest" description="Disordered" evidence="1">
    <location>
        <begin position="1"/>
        <end position="61"/>
    </location>
</feature>
<evidence type="ECO:0000313" key="2">
    <source>
        <dbReference type="EMBL" id="KAF6441287.1"/>
    </source>
</evidence>
<dbReference type="AlphaFoldDB" id="A0A7J8F0K7"/>